<evidence type="ECO:0000256" key="5">
    <source>
        <dbReference type="ARBA" id="ARBA00023065"/>
    </source>
</evidence>
<evidence type="ECO:0000256" key="6">
    <source>
        <dbReference type="ARBA" id="ARBA00023136"/>
    </source>
</evidence>
<feature type="transmembrane region" description="Helical" evidence="10">
    <location>
        <begin position="466"/>
        <end position="485"/>
    </location>
</feature>
<feature type="transmembrane region" description="Helical" evidence="10">
    <location>
        <begin position="117"/>
        <end position="138"/>
    </location>
</feature>
<keyword evidence="7 8" id="KW-0407">Ion channel</keyword>
<feature type="domain" description="Potassium channel" evidence="11">
    <location>
        <begin position="234"/>
        <end position="313"/>
    </location>
</feature>
<dbReference type="FunFam" id="1.10.287.70:FF:000182">
    <property type="entry name" value="Outward-rectifier potassium channel TOK1"/>
    <property type="match status" value="1"/>
</dbReference>
<keyword evidence="5 8" id="KW-0406">Ion transport</keyword>
<dbReference type="PANTHER" id="PTHR11003">
    <property type="entry name" value="POTASSIUM CHANNEL, SUBFAMILY K"/>
    <property type="match status" value="1"/>
</dbReference>
<dbReference type="InterPro" id="IPR013099">
    <property type="entry name" value="K_chnl_dom"/>
</dbReference>
<evidence type="ECO:0000256" key="9">
    <source>
        <dbReference type="SAM" id="MobiDB-lite"/>
    </source>
</evidence>
<evidence type="ECO:0000313" key="14">
    <source>
        <dbReference type="RefSeq" id="XP_033533151.1"/>
    </source>
</evidence>
<dbReference type="SUPFAM" id="SSF81324">
    <property type="entry name" value="Voltage-gated potassium channels"/>
    <property type="match status" value="2"/>
</dbReference>
<keyword evidence="6 10" id="KW-0472">Membrane</keyword>
<dbReference type="EMBL" id="ML975161">
    <property type="protein sequence ID" value="KAF1811520.1"/>
    <property type="molecule type" value="Genomic_DNA"/>
</dbReference>
<feature type="region of interest" description="Disordered" evidence="9">
    <location>
        <begin position="735"/>
        <end position="788"/>
    </location>
</feature>
<comment type="similarity">
    <text evidence="8">Belongs to the two pore domain potassium channel (TC 1.A.1.8) family.</text>
</comment>
<evidence type="ECO:0000256" key="1">
    <source>
        <dbReference type="ARBA" id="ARBA00004141"/>
    </source>
</evidence>
<organism evidence="12">
    <name type="scientific">Eremomyces bilateralis CBS 781.70</name>
    <dbReference type="NCBI Taxonomy" id="1392243"/>
    <lineage>
        <taxon>Eukaryota</taxon>
        <taxon>Fungi</taxon>
        <taxon>Dikarya</taxon>
        <taxon>Ascomycota</taxon>
        <taxon>Pezizomycotina</taxon>
        <taxon>Dothideomycetes</taxon>
        <taxon>Dothideomycetes incertae sedis</taxon>
        <taxon>Eremomycetales</taxon>
        <taxon>Eremomycetaceae</taxon>
        <taxon>Eremomyces</taxon>
    </lineage>
</organism>
<feature type="compositionally biased region" description="Polar residues" evidence="9">
    <location>
        <begin position="1"/>
        <end position="10"/>
    </location>
</feature>
<name>A0A6G1G0R8_9PEZI</name>
<dbReference type="InterPro" id="IPR003280">
    <property type="entry name" value="2pore_dom_K_chnl"/>
</dbReference>
<dbReference type="Proteomes" id="UP000504638">
    <property type="component" value="Unplaced"/>
</dbReference>
<dbReference type="RefSeq" id="XP_033533151.1">
    <property type="nucleotide sequence ID" value="XM_033682885.1"/>
</dbReference>
<evidence type="ECO:0000256" key="4">
    <source>
        <dbReference type="ARBA" id="ARBA00022989"/>
    </source>
</evidence>
<reference evidence="14" key="3">
    <citation type="submission" date="2025-04" db="UniProtKB">
        <authorList>
            <consortium name="RefSeq"/>
        </authorList>
    </citation>
    <scope>IDENTIFICATION</scope>
    <source>
        <strain evidence="14">CBS 781.70</strain>
    </source>
</reference>
<evidence type="ECO:0000256" key="10">
    <source>
        <dbReference type="SAM" id="Phobius"/>
    </source>
</evidence>
<dbReference type="GO" id="GO:0005886">
    <property type="term" value="C:plasma membrane"/>
    <property type="evidence" value="ECO:0007669"/>
    <property type="project" value="TreeGrafter"/>
</dbReference>
<feature type="domain" description="Potassium channel" evidence="11">
    <location>
        <begin position="448"/>
        <end position="521"/>
    </location>
</feature>
<evidence type="ECO:0000313" key="12">
    <source>
        <dbReference type="EMBL" id="KAF1811520.1"/>
    </source>
</evidence>
<feature type="region of interest" description="Disordered" evidence="9">
    <location>
        <begin position="1"/>
        <end position="20"/>
    </location>
</feature>
<feature type="transmembrane region" description="Helical" evidence="10">
    <location>
        <begin position="228"/>
        <end position="249"/>
    </location>
</feature>
<proteinExistence type="inferred from homology"/>
<feature type="transmembrane region" description="Helical" evidence="10">
    <location>
        <begin position="291"/>
        <end position="310"/>
    </location>
</feature>
<dbReference type="Gene3D" id="1.10.287.70">
    <property type="match status" value="2"/>
</dbReference>
<dbReference type="GO" id="GO:0022841">
    <property type="term" value="F:potassium ion leak channel activity"/>
    <property type="evidence" value="ECO:0007669"/>
    <property type="project" value="TreeGrafter"/>
</dbReference>
<sequence>MVDMSSSSPPNIAESKPRELAPGLLAELRRRETEDEKSRKKPWWKLKMRPYQDEDEATWWFASTAIPLIAASLGPLANVFSLAALVTFWKMWIIDPTTGEELTELTGIPIQDPRWCYWLNVGSLICGFVGNIFLLFNFTQRIRYIIALPATIVLWYVATAILIAITASMNIYYEPIRPQQTYSQGFWYALLAAIVYMLCSMLLMVNMLGCFLGHYPQTFQLNDHQRTLILQTMLFFIWLAGGAAIFTVVQNTYGETEKDWNFANALYYCDVTILTVGFGDLVPDNDVGRGLVLPYSVGGIIMLGLVISSLSKFAGELSQENVVNRHIEKERIRTFGRTVSNSMQLHRKISEVPASMSKPAVSAPSESHVINPAAIQIDDTLPHPLHHHRPLPGKRRQTMLHRAVTSKPKLLMLREEKDRFEAMRKIQKSTVVFKRWWALSLSVTAFGILWCVGAVIFWQAEREIQGMTYFQALYLCYVSLLTIGYGDLAPQTSAGRAFFVFWSLIAVPTMTLLISDMGDTIIRGFKQGTFKVADWTVLPKADIVQSILAMFPRVRDWFQRKADERNARRRIDQGFQVESGATNGSPSGPEAANGPNIDELGKQAEKDTETPPSDVELARKLAVAIRRTAEHMKREKEKKYSYEEWVDIIRLIRFTSRGQSRPGDLVDPRSSRELERREAVLREEEEEGLVEWDWIGEDSPMMSGQSEPQFVMDRLCESLSRWIGAVDFERTVKVKDAEGSEEFEGEYGDERPERSNGGNSGSCKFSRNRDLQQDGSFAAEDTDDNIGK</sequence>
<feature type="transmembrane region" description="Helical" evidence="10">
    <location>
        <begin position="144"/>
        <end position="173"/>
    </location>
</feature>
<dbReference type="PANTHER" id="PTHR11003:SF342">
    <property type="entry name" value="OUTWARD-RECTIFIER POTASSIUM CHANNEL TOK1"/>
    <property type="match status" value="1"/>
</dbReference>
<evidence type="ECO:0000256" key="2">
    <source>
        <dbReference type="ARBA" id="ARBA00022448"/>
    </source>
</evidence>
<feature type="region of interest" description="Disordered" evidence="9">
    <location>
        <begin position="569"/>
        <end position="598"/>
    </location>
</feature>
<protein>
    <submittedName>
        <fullName evidence="12 14">Voltage-gated potassium channel</fullName>
    </submittedName>
</protein>
<evidence type="ECO:0000256" key="7">
    <source>
        <dbReference type="ARBA" id="ARBA00023303"/>
    </source>
</evidence>
<evidence type="ECO:0000256" key="8">
    <source>
        <dbReference type="RuleBase" id="RU003857"/>
    </source>
</evidence>
<evidence type="ECO:0000259" key="11">
    <source>
        <dbReference type="Pfam" id="PF07885"/>
    </source>
</evidence>
<dbReference type="OrthoDB" id="297496at2759"/>
<comment type="subcellular location">
    <subcellularLocation>
        <location evidence="1">Membrane</location>
        <topology evidence="1">Multi-pass membrane protein</topology>
    </subcellularLocation>
</comment>
<evidence type="ECO:0000313" key="13">
    <source>
        <dbReference type="Proteomes" id="UP000504638"/>
    </source>
</evidence>
<feature type="transmembrane region" description="Helical" evidence="10">
    <location>
        <begin position="436"/>
        <end position="460"/>
    </location>
</feature>
<dbReference type="Pfam" id="PF07885">
    <property type="entry name" value="Ion_trans_2"/>
    <property type="match status" value="2"/>
</dbReference>
<keyword evidence="13" id="KW-1185">Reference proteome</keyword>
<feature type="transmembrane region" description="Helical" evidence="10">
    <location>
        <begin position="261"/>
        <end position="279"/>
    </location>
</feature>
<dbReference type="GO" id="GO:0015271">
    <property type="term" value="F:outward rectifier potassium channel activity"/>
    <property type="evidence" value="ECO:0007669"/>
    <property type="project" value="TreeGrafter"/>
</dbReference>
<gene>
    <name evidence="12 14" type="ORF">P152DRAFT_515071</name>
</gene>
<dbReference type="AlphaFoldDB" id="A0A6G1G0R8"/>
<keyword evidence="3 8" id="KW-0812">Transmembrane</keyword>
<keyword evidence="2 8" id="KW-0813">Transport</keyword>
<reference evidence="14" key="2">
    <citation type="submission" date="2020-04" db="EMBL/GenBank/DDBJ databases">
        <authorList>
            <consortium name="NCBI Genome Project"/>
        </authorList>
    </citation>
    <scope>NUCLEOTIDE SEQUENCE</scope>
    <source>
        <strain evidence="14">CBS 781.70</strain>
    </source>
</reference>
<dbReference type="GO" id="GO:0030322">
    <property type="term" value="P:stabilization of membrane potential"/>
    <property type="evidence" value="ECO:0007669"/>
    <property type="project" value="TreeGrafter"/>
</dbReference>
<feature type="transmembrane region" description="Helical" evidence="10">
    <location>
        <begin position="185"/>
        <end position="208"/>
    </location>
</feature>
<feature type="transmembrane region" description="Helical" evidence="10">
    <location>
        <begin position="497"/>
        <end position="515"/>
    </location>
</feature>
<reference evidence="12 14" key="1">
    <citation type="submission" date="2020-01" db="EMBL/GenBank/DDBJ databases">
        <authorList>
            <consortium name="DOE Joint Genome Institute"/>
            <person name="Haridas S."/>
            <person name="Albert R."/>
            <person name="Binder M."/>
            <person name="Bloem J."/>
            <person name="Labutti K."/>
            <person name="Salamov A."/>
            <person name="Andreopoulos B."/>
            <person name="Baker S.E."/>
            <person name="Barry K."/>
            <person name="Bills G."/>
            <person name="Bluhm B.H."/>
            <person name="Cannon C."/>
            <person name="Castanera R."/>
            <person name="Culley D.E."/>
            <person name="Daum C."/>
            <person name="Ezra D."/>
            <person name="Gonzalez J.B."/>
            <person name="Henrissat B."/>
            <person name="Kuo A."/>
            <person name="Liang C."/>
            <person name="Lipzen A."/>
            <person name="Lutzoni F."/>
            <person name="Magnuson J."/>
            <person name="Mondo S."/>
            <person name="Nolan M."/>
            <person name="Ohm R."/>
            <person name="Pangilinan J."/>
            <person name="Park H.-J."/>
            <person name="Ramirez L."/>
            <person name="Alfaro M."/>
            <person name="Sun H."/>
            <person name="Tritt A."/>
            <person name="Yoshinaga Y."/>
            <person name="Zwiers L.-H."/>
            <person name="Turgeon B.G."/>
            <person name="Goodwin S.B."/>
            <person name="Spatafora J.W."/>
            <person name="Crous P.W."/>
            <person name="Grigoriev I.V."/>
        </authorList>
    </citation>
    <scope>NUCLEOTIDE SEQUENCE</scope>
    <source>
        <strain evidence="12 14">CBS 781.70</strain>
    </source>
</reference>
<accession>A0A6G1G0R8</accession>
<feature type="transmembrane region" description="Helical" evidence="10">
    <location>
        <begin position="59"/>
        <end position="86"/>
    </location>
</feature>
<evidence type="ECO:0000256" key="3">
    <source>
        <dbReference type="ARBA" id="ARBA00022692"/>
    </source>
</evidence>
<keyword evidence="4 10" id="KW-1133">Transmembrane helix</keyword>
<dbReference type="PRINTS" id="PR01333">
    <property type="entry name" value="2POREKCHANEL"/>
</dbReference>
<dbReference type="GeneID" id="54423455"/>